<evidence type="ECO:0000313" key="2">
    <source>
        <dbReference type="Proteomes" id="UP000198856"/>
    </source>
</evidence>
<evidence type="ECO:0000313" key="1">
    <source>
        <dbReference type="EMBL" id="SDK12520.1"/>
    </source>
</evidence>
<dbReference type="AlphaFoldDB" id="A0A1G8ZEB4"/>
<dbReference type="EMBL" id="FNFC01000020">
    <property type="protein sequence ID" value="SDK12520.1"/>
    <property type="molecule type" value="Genomic_DNA"/>
</dbReference>
<proteinExistence type="predicted"/>
<keyword evidence="2" id="KW-1185">Reference proteome</keyword>
<accession>A0A1G8ZEB4</accession>
<dbReference type="Proteomes" id="UP000198856">
    <property type="component" value="Unassembled WGS sequence"/>
</dbReference>
<gene>
    <name evidence="1" type="ORF">SAMN05216226_12025</name>
</gene>
<reference evidence="1 2" key="1">
    <citation type="submission" date="2016-10" db="EMBL/GenBank/DDBJ databases">
        <authorList>
            <person name="de Groot N.N."/>
        </authorList>
    </citation>
    <scope>NUCLEOTIDE SEQUENCE [LARGE SCALE GENOMIC DNA]</scope>
    <source>
        <strain evidence="1 2">IBRC-M10015</strain>
    </source>
</reference>
<organism evidence="1 2">
    <name type="scientific">Halovenus aranensis</name>
    <dbReference type="NCBI Taxonomy" id="890420"/>
    <lineage>
        <taxon>Archaea</taxon>
        <taxon>Methanobacteriati</taxon>
        <taxon>Methanobacteriota</taxon>
        <taxon>Stenosarchaea group</taxon>
        <taxon>Halobacteria</taxon>
        <taxon>Halobacteriales</taxon>
        <taxon>Haloarculaceae</taxon>
        <taxon>Halovenus</taxon>
    </lineage>
</organism>
<sequence>MFLYFSKNSSARLFSGICFASTPAVNYLGWHNLYQYSLTKIEFMKGVLFINEVAVIGYRDPRPD</sequence>
<name>A0A1G8ZEB4_9EURY</name>
<protein>
    <submittedName>
        <fullName evidence="1">Uncharacterized protein</fullName>
    </submittedName>
</protein>